<dbReference type="Proteomes" id="UP000474061">
    <property type="component" value="Unassembled WGS sequence"/>
</dbReference>
<dbReference type="RefSeq" id="WP_004086808.1">
    <property type="nucleotide sequence ID" value="NZ_CP052854.1"/>
</dbReference>
<name>A0A9Q4MFZ7_XYLFS</name>
<dbReference type="GO" id="GO:0016998">
    <property type="term" value="P:cell wall macromolecule catabolic process"/>
    <property type="evidence" value="ECO:0007669"/>
    <property type="project" value="InterPro"/>
</dbReference>
<keyword evidence="5 6" id="KW-0326">Glycosidase</keyword>
<dbReference type="GO" id="GO:0042742">
    <property type="term" value="P:defense response to bacterium"/>
    <property type="evidence" value="ECO:0007669"/>
    <property type="project" value="UniProtKB-KW"/>
</dbReference>
<dbReference type="InterPro" id="IPR043688">
    <property type="entry name" value="SAR_endolysin-like"/>
</dbReference>
<evidence type="ECO:0000256" key="6">
    <source>
        <dbReference type="RuleBase" id="RU003788"/>
    </source>
</evidence>
<dbReference type="InterPro" id="IPR051018">
    <property type="entry name" value="Bacteriophage_GH24"/>
</dbReference>
<evidence type="ECO:0000256" key="4">
    <source>
        <dbReference type="ARBA" id="ARBA00022801"/>
    </source>
</evidence>
<dbReference type="EMBL" id="VDCJ01000327">
    <property type="protein sequence ID" value="MRU23011.1"/>
    <property type="molecule type" value="Genomic_DNA"/>
</dbReference>
<evidence type="ECO:0000256" key="1">
    <source>
        <dbReference type="ARBA" id="ARBA00000632"/>
    </source>
</evidence>
<dbReference type="PANTHER" id="PTHR38107:SF3">
    <property type="entry name" value="LYSOZYME RRRD-RELATED"/>
    <property type="match status" value="1"/>
</dbReference>
<dbReference type="GO" id="GO:0009253">
    <property type="term" value="P:peptidoglycan catabolic process"/>
    <property type="evidence" value="ECO:0007669"/>
    <property type="project" value="InterPro"/>
</dbReference>
<comment type="similarity">
    <text evidence="6">Belongs to the glycosyl hydrolase 24 family.</text>
</comment>
<protein>
    <recommendedName>
        <fullName evidence="6">Lysozyme</fullName>
        <ecNumber evidence="6">3.2.1.17</ecNumber>
    </recommendedName>
</protein>
<dbReference type="HAMAP" id="MF_04136">
    <property type="entry name" value="SAR_ENDOLYSIN"/>
    <property type="match status" value="1"/>
</dbReference>
<dbReference type="Pfam" id="PF00959">
    <property type="entry name" value="Phage_lysozyme"/>
    <property type="match status" value="1"/>
</dbReference>
<dbReference type="PANTHER" id="PTHR38107">
    <property type="match status" value="1"/>
</dbReference>
<organism evidence="7 8">
    <name type="scientific">Xylella fastidiosa subsp. multiplex</name>
    <dbReference type="NCBI Taxonomy" id="644357"/>
    <lineage>
        <taxon>Bacteria</taxon>
        <taxon>Pseudomonadati</taxon>
        <taxon>Pseudomonadota</taxon>
        <taxon>Gammaproteobacteria</taxon>
        <taxon>Lysobacterales</taxon>
        <taxon>Lysobacteraceae</taxon>
        <taxon>Xylella</taxon>
    </lineage>
</organism>
<evidence type="ECO:0000256" key="5">
    <source>
        <dbReference type="ARBA" id="ARBA00023295"/>
    </source>
</evidence>
<dbReference type="GO" id="GO:0031640">
    <property type="term" value="P:killing of cells of another organism"/>
    <property type="evidence" value="ECO:0007669"/>
    <property type="project" value="UniProtKB-KW"/>
</dbReference>
<keyword evidence="3 6" id="KW-0081">Bacteriolytic enzyme</keyword>
<dbReference type="InterPro" id="IPR034690">
    <property type="entry name" value="Endolysin_T4_type"/>
</dbReference>
<gene>
    <name evidence="7" type="ORF">FG476_02590</name>
</gene>
<accession>A0A9Q4MFZ7</accession>
<dbReference type="AlphaFoldDB" id="A0A9Q4MFZ7"/>
<proteinExistence type="inferred from homology"/>
<evidence type="ECO:0000256" key="3">
    <source>
        <dbReference type="ARBA" id="ARBA00022638"/>
    </source>
</evidence>
<dbReference type="CDD" id="cd16900">
    <property type="entry name" value="endolysin_R21-like"/>
    <property type="match status" value="1"/>
</dbReference>
<dbReference type="InterPro" id="IPR023347">
    <property type="entry name" value="Lysozyme_dom_sf"/>
</dbReference>
<dbReference type="EC" id="3.2.1.17" evidence="6"/>
<dbReference type="Gene3D" id="1.10.530.40">
    <property type="match status" value="1"/>
</dbReference>
<dbReference type="InterPro" id="IPR002196">
    <property type="entry name" value="Glyco_hydro_24"/>
</dbReference>
<comment type="caution">
    <text evidence="7">The sequence shown here is derived from an EMBL/GenBank/DDBJ whole genome shotgun (WGS) entry which is preliminary data.</text>
</comment>
<dbReference type="InterPro" id="IPR023346">
    <property type="entry name" value="Lysozyme-like_dom_sf"/>
</dbReference>
<dbReference type="HAMAP" id="MF_04110">
    <property type="entry name" value="ENDOLYSIN_T4"/>
    <property type="match status" value="1"/>
</dbReference>
<reference evidence="7" key="2">
    <citation type="journal article" date="2020" name="Appl. Environ. Microbiol.">
        <title>Multiple intercontinental introductions associated with the emergence of a plant pathogen in Europe.</title>
        <authorList>
            <person name="Landa B.B."/>
            <person name="Castillo A.I."/>
            <person name="Giampetruzzi A."/>
            <person name="Kahn A."/>
            <person name="Roman-Ecija M."/>
            <person name="Velasco-Amo M.P."/>
            <person name="Navas-Cortes J.A."/>
            <person name="Marco-Noales E."/>
            <person name="Barbe S."/>
            <person name="Moralejo E."/>
            <person name="Coletta-Filho H.D."/>
            <person name="Saldarelli P."/>
            <person name="Saponari M."/>
            <person name="Almeida R.P.P."/>
        </authorList>
    </citation>
    <scope>NUCLEOTIDE SEQUENCE</scope>
    <source>
        <strain evidence="7">XYL1981</strain>
    </source>
</reference>
<dbReference type="GO" id="GO:0003796">
    <property type="term" value="F:lysozyme activity"/>
    <property type="evidence" value="ECO:0007669"/>
    <property type="project" value="UniProtKB-EC"/>
</dbReference>
<evidence type="ECO:0000313" key="8">
    <source>
        <dbReference type="Proteomes" id="UP000474061"/>
    </source>
</evidence>
<evidence type="ECO:0000256" key="2">
    <source>
        <dbReference type="ARBA" id="ARBA00022529"/>
    </source>
</evidence>
<keyword evidence="2 6" id="KW-0929">Antimicrobial</keyword>
<dbReference type="SUPFAM" id="SSF53955">
    <property type="entry name" value="Lysozyme-like"/>
    <property type="match status" value="1"/>
</dbReference>
<comment type="catalytic activity">
    <reaction evidence="1 6">
        <text>Hydrolysis of (1-&gt;4)-beta-linkages between N-acetylmuramic acid and N-acetyl-D-glucosamine residues in a peptidoglycan and between N-acetyl-D-glucosamine residues in chitodextrins.</text>
        <dbReference type="EC" id="3.2.1.17"/>
    </reaction>
</comment>
<reference evidence="7" key="1">
    <citation type="submission" date="2019-05" db="EMBL/GenBank/DDBJ databases">
        <authorList>
            <person name="Castillo A."/>
            <person name="Giampetruzzi A."/>
            <person name="Landa B."/>
            <person name="Saponari M."/>
            <person name="Almeida R.P.P."/>
            <person name="Moralejo E."/>
            <person name="Marco-Noales E."/>
            <person name="Velasco-Amo M.P."/>
            <person name="Roman-Ecija M."/>
            <person name="Navarro I."/>
            <person name="Monterde A."/>
            <person name="Barbe S."/>
        </authorList>
    </citation>
    <scope>NUCLEOTIDE SEQUENCE</scope>
    <source>
        <strain evidence="7">XYL1981</strain>
    </source>
</reference>
<evidence type="ECO:0000313" key="7">
    <source>
        <dbReference type="EMBL" id="MRU23011.1"/>
    </source>
</evidence>
<keyword evidence="4 6" id="KW-0378">Hydrolase</keyword>
<sequence length="193" mass="20947">MPDRRPSLRALRRLMGKGLKGTALVLAMTMPSGLRTLGSLVGKGLKGTTLVLAIATPFVAYWEGLKYHPYKDIVGVWTVCYGHTGADVVIGKTYTEAECDALLQADLREANGYVRRCISVPMLPHIEASLVSATFNLGPQVVCGSTLQRKALANDWPGACAELDRWKHAAGREVRGLVLRRADERALCEGRAS</sequence>